<organism evidence="1 2">
    <name type="scientific">Artomyces pyxidatus</name>
    <dbReference type="NCBI Taxonomy" id="48021"/>
    <lineage>
        <taxon>Eukaryota</taxon>
        <taxon>Fungi</taxon>
        <taxon>Dikarya</taxon>
        <taxon>Basidiomycota</taxon>
        <taxon>Agaricomycotina</taxon>
        <taxon>Agaricomycetes</taxon>
        <taxon>Russulales</taxon>
        <taxon>Auriscalpiaceae</taxon>
        <taxon>Artomyces</taxon>
    </lineage>
</organism>
<comment type="caution">
    <text evidence="1">The sequence shown here is derived from an EMBL/GenBank/DDBJ whole genome shotgun (WGS) entry which is preliminary data.</text>
</comment>
<reference evidence="1" key="1">
    <citation type="submission" date="2021-03" db="EMBL/GenBank/DDBJ databases">
        <authorList>
            <consortium name="DOE Joint Genome Institute"/>
            <person name="Ahrendt S."/>
            <person name="Looney B.P."/>
            <person name="Miyauchi S."/>
            <person name="Morin E."/>
            <person name="Drula E."/>
            <person name="Courty P.E."/>
            <person name="Chicoki N."/>
            <person name="Fauchery L."/>
            <person name="Kohler A."/>
            <person name="Kuo A."/>
            <person name="Labutti K."/>
            <person name="Pangilinan J."/>
            <person name="Lipzen A."/>
            <person name="Riley R."/>
            <person name="Andreopoulos W."/>
            <person name="He G."/>
            <person name="Johnson J."/>
            <person name="Barry K.W."/>
            <person name="Grigoriev I.V."/>
            <person name="Nagy L."/>
            <person name="Hibbett D."/>
            <person name="Henrissat B."/>
            <person name="Matheny P.B."/>
            <person name="Labbe J."/>
            <person name="Martin F."/>
        </authorList>
    </citation>
    <scope>NUCLEOTIDE SEQUENCE</scope>
    <source>
        <strain evidence="1">HHB10654</strain>
    </source>
</reference>
<proteinExistence type="predicted"/>
<gene>
    <name evidence="1" type="ORF">BV25DRAFT_1829404</name>
</gene>
<dbReference type="Proteomes" id="UP000814140">
    <property type="component" value="Unassembled WGS sequence"/>
</dbReference>
<protein>
    <submittedName>
        <fullName evidence="1">Uncharacterized protein</fullName>
    </submittedName>
</protein>
<evidence type="ECO:0000313" key="2">
    <source>
        <dbReference type="Proteomes" id="UP000814140"/>
    </source>
</evidence>
<evidence type="ECO:0000313" key="1">
    <source>
        <dbReference type="EMBL" id="KAI0059078.1"/>
    </source>
</evidence>
<sequence>MNQTLLYLGCSVLCILSICYIFRGLLYHFYVSFKLSRVKDLCRICGLQATLPCPVQGCRARHYYCSIEHMDLDVLVYLYLFPEEIGVAKVEVQKQSQTHGARKRKGRRR</sequence>
<dbReference type="EMBL" id="MU277229">
    <property type="protein sequence ID" value="KAI0059078.1"/>
    <property type="molecule type" value="Genomic_DNA"/>
</dbReference>
<keyword evidence="2" id="KW-1185">Reference proteome</keyword>
<accession>A0ACB8ST95</accession>
<reference evidence="1" key="2">
    <citation type="journal article" date="2022" name="New Phytol.">
        <title>Evolutionary transition to the ectomycorrhizal habit in the genomes of a hyperdiverse lineage of mushroom-forming fungi.</title>
        <authorList>
            <person name="Looney B."/>
            <person name="Miyauchi S."/>
            <person name="Morin E."/>
            <person name="Drula E."/>
            <person name="Courty P.E."/>
            <person name="Kohler A."/>
            <person name="Kuo A."/>
            <person name="LaButti K."/>
            <person name="Pangilinan J."/>
            <person name="Lipzen A."/>
            <person name="Riley R."/>
            <person name="Andreopoulos W."/>
            <person name="He G."/>
            <person name="Johnson J."/>
            <person name="Nolan M."/>
            <person name="Tritt A."/>
            <person name="Barry K.W."/>
            <person name="Grigoriev I.V."/>
            <person name="Nagy L.G."/>
            <person name="Hibbett D."/>
            <person name="Henrissat B."/>
            <person name="Matheny P.B."/>
            <person name="Labbe J."/>
            <person name="Martin F.M."/>
        </authorList>
    </citation>
    <scope>NUCLEOTIDE SEQUENCE</scope>
    <source>
        <strain evidence="1">HHB10654</strain>
    </source>
</reference>
<name>A0ACB8ST95_9AGAM</name>